<proteinExistence type="predicted"/>
<evidence type="ECO:0008006" key="5">
    <source>
        <dbReference type="Google" id="ProtNLM"/>
    </source>
</evidence>
<evidence type="ECO:0000313" key="1">
    <source>
        <dbReference type="EMBL" id="PZX58303.1"/>
    </source>
</evidence>
<accession>A0A2W7RBE4</accession>
<reference evidence="2 4" key="2">
    <citation type="submission" date="2019-08" db="EMBL/GenBank/DDBJ databases">
        <title>Genome of Algoriphagus ratkowskyi IC026.</title>
        <authorList>
            <person name="Bowman J.P."/>
        </authorList>
    </citation>
    <scope>NUCLEOTIDE SEQUENCE [LARGE SCALE GENOMIC DNA]</scope>
    <source>
        <strain evidence="2 4">IC026</strain>
    </source>
</reference>
<comment type="caution">
    <text evidence="1">The sequence shown here is derived from an EMBL/GenBank/DDBJ whole genome shotgun (WGS) entry which is preliminary data.</text>
</comment>
<dbReference type="OrthoDB" id="882993at2"/>
<protein>
    <recommendedName>
        <fullName evidence="5">Lipocalin-like protein</fullName>
    </recommendedName>
</protein>
<evidence type="ECO:0000313" key="4">
    <source>
        <dbReference type="Proteomes" id="UP000321927"/>
    </source>
</evidence>
<dbReference type="PROSITE" id="PS51257">
    <property type="entry name" value="PROKAR_LIPOPROTEIN"/>
    <property type="match status" value="1"/>
</dbReference>
<dbReference type="AlphaFoldDB" id="A0A2W7RBE4"/>
<organism evidence="1 3">
    <name type="scientific">Algoriphagus ratkowskyi</name>
    <dbReference type="NCBI Taxonomy" id="57028"/>
    <lineage>
        <taxon>Bacteria</taxon>
        <taxon>Pseudomonadati</taxon>
        <taxon>Bacteroidota</taxon>
        <taxon>Cytophagia</taxon>
        <taxon>Cytophagales</taxon>
        <taxon>Cyclobacteriaceae</taxon>
        <taxon>Algoriphagus</taxon>
    </lineage>
</organism>
<gene>
    <name evidence="2" type="ORF">ESW18_10680</name>
    <name evidence="1" type="ORF">LV84_01507</name>
</gene>
<dbReference type="EMBL" id="QKZU01000005">
    <property type="protein sequence ID" value="PZX58303.1"/>
    <property type="molecule type" value="Genomic_DNA"/>
</dbReference>
<reference evidence="1 3" key="1">
    <citation type="submission" date="2018-06" db="EMBL/GenBank/DDBJ databases">
        <title>Genomic Encyclopedia of Archaeal and Bacterial Type Strains, Phase II (KMG-II): from individual species to whole genera.</title>
        <authorList>
            <person name="Goeker M."/>
        </authorList>
    </citation>
    <scope>NUCLEOTIDE SEQUENCE [LARGE SCALE GENOMIC DNA]</scope>
    <source>
        <strain evidence="1 3">DSM 22686</strain>
    </source>
</reference>
<keyword evidence="4" id="KW-1185">Reference proteome</keyword>
<dbReference type="Proteomes" id="UP000321927">
    <property type="component" value="Unassembled WGS sequence"/>
</dbReference>
<dbReference type="RefSeq" id="WP_086500800.1">
    <property type="nucleotide sequence ID" value="NZ_MSSV01000005.1"/>
</dbReference>
<sequence length="136" mass="15507">MKNLILFFIFIATVFSCDFNDQPEPKESVLKWVIAGYQEGGVSNSSYTTVRDSSYVYFLSSNGTFRKTIGKKVITGSYSERFEDGLKKYLFEYESADAALIHSCNNDKEEYFLNSQGQLTGTWDACNGTKLYFNKQ</sequence>
<dbReference type="Proteomes" id="UP000249115">
    <property type="component" value="Unassembled WGS sequence"/>
</dbReference>
<dbReference type="EMBL" id="VORV01000006">
    <property type="protein sequence ID" value="TXD77822.1"/>
    <property type="molecule type" value="Genomic_DNA"/>
</dbReference>
<evidence type="ECO:0000313" key="2">
    <source>
        <dbReference type="EMBL" id="TXD77822.1"/>
    </source>
</evidence>
<evidence type="ECO:0000313" key="3">
    <source>
        <dbReference type="Proteomes" id="UP000249115"/>
    </source>
</evidence>
<name>A0A2W7RBE4_9BACT</name>